<sequence>MKALQSITELFSHHVLNAHSFDVWAEDGELVCTQGQLVDGFDITYTVNVNMVGVDIEPQILMMHLVSWLNKFDIQREEKGLAPPSFAAELLDNGKCDIKLKVDIQESYSLNENAQGNWLQNETRYECVSNFTRTLSEDELPPLEFIGGHEHDFPSCS</sequence>
<name>A0A510UPR9_ALIFS</name>
<evidence type="ECO:0000313" key="1">
    <source>
        <dbReference type="EMBL" id="GEK15220.1"/>
    </source>
</evidence>
<dbReference type="InterPro" id="IPR009678">
    <property type="entry name" value="Phage_tail_completion_R"/>
</dbReference>
<dbReference type="EMBL" id="WOBO01000020">
    <property type="protein sequence ID" value="MUK46937.1"/>
    <property type="molecule type" value="Genomic_DNA"/>
</dbReference>
<dbReference type="EMBL" id="BJTZ01000026">
    <property type="protein sequence ID" value="GEK15220.1"/>
    <property type="molecule type" value="Genomic_DNA"/>
</dbReference>
<evidence type="ECO:0000313" key="3">
    <source>
        <dbReference type="Proteomes" id="UP000321787"/>
    </source>
</evidence>
<gene>
    <name evidence="1" type="ORF">AFI02nite_32560</name>
    <name evidence="2" type="ORF">GNP77_16360</name>
</gene>
<organism evidence="1 3">
    <name type="scientific">Aliivibrio fischeri</name>
    <name type="common">Vibrio fischeri</name>
    <dbReference type="NCBI Taxonomy" id="668"/>
    <lineage>
        <taxon>Bacteria</taxon>
        <taxon>Pseudomonadati</taxon>
        <taxon>Pseudomonadota</taxon>
        <taxon>Gammaproteobacteria</taxon>
        <taxon>Vibrionales</taxon>
        <taxon>Vibrionaceae</taxon>
        <taxon>Aliivibrio</taxon>
    </lineage>
</organism>
<dbReference type="RefSeq" id="WP_065595382.1">
    <property type="nucleotide sequence ID" value="NZ_BJTZ01000026.1"/>
</dbReference>
<comment type="caution">
    <text evidence="1">The sequence shown here is derived from an EMBL/GenBank/DDBJ whole genome shotgun (WGS) entry which is preliminary data.</text>
</comment>
<evidence type="ECO:0000313" key="2">
    <source>
        <dbReference type="EMBL" id="MUK46937.1"/>
    </source>
</evidence>
<reference evidence="2 4" key="2">
    <citation type="submission" date="2019-11" db="EMBL/GenBank/DDBJ databases">
        <title>Using colonization assays and comparative genomics to discover symbiosis behaviors and factors in Vibrio fischeri.</title>
        <authorList>
            <person name="Bongrand C."/>
            <person name="Moriano-Gutierrez S."/>
            <person name="Arevalo P."/>
            <person name="Mcfall-Ngai M."/>
            <person name="Visick K."/>
            <person name="Polz M.F."/>
            <person name="Ruby E.G."/>
        </authorList>
    </citation>
    <scope>NUCLEOTIDE SEQUENCE [LARGE SCALE GENOMIC DNA]</scope>
    <source>
        <strain evidence="4">emors.3.2</strain>
        <strain evidence="2">Emors.3.2</strain>
    </source>
</reference>
<evidence type="ECO:0000313" key="4">
    <source>
        <dbReference type="Proteomes" id="UP000435323"/>
    </source>
</evidence>
<dbReference type="Proteomes" id="UP000321787">
    <property type="component" value="Unassembled WGS sequence"/>
</dbReference>
<dbReference type="Proteomes" id="UP000435323">
    <property type="component" value="Unassembled WGS sequence"/>
</dbReference>
<proteinExistence type="predicted"/>
<reference evidence="1 3" key="1">
    <citation type="submission" date="2019-07" db="EMBL/GenBank/DDBJ databases">
        <title>Whole genome shotgun sequence of Aliivibrio fischeri NBRC 101058.</title>
        <authorList>
            <person name="Hosoyama A."/>
            <person name="Uohara A."/>
            <person name="Ohji S."/>
            <person name="Ichikawa N."/>
        </authorList>
    </citation>
    <scope>NUCLEOTIDE SEQUENCE [LARGE SCALE GENOMIC DNA]</scope>
    <source>
        <strain evidence="1 3">NBRC 101058</strain>
    </source>
</reference>
<dbReference type="AlphaFoldDB" id="A0A510UPR9"/>
<accession>A0A510UPR9</accession>
<dbReference type="Pfam" id="PF06891">
    <property type="entry name" value="P2_Phage_GpR"/>
    <property type="match status" value="1"/>
</dbReference>
<protein>
    <submittedName>
        <fullName evidence="2">Phage tail protein</fullName>
    </submittedName>
</protein>